<reference evidence="4" key="1">
    <citation type="submission" date="2022-10" db="EMBL/GenBank/DDBJ databases">
        <title>The complete genomes of actinobacterial strains from the NBC collection.</title>
        <authorList>
            <person name="Joergensen T.S."/>
            <person name="Alvarez Arevalo M."/>
            <person name="Sterndorff E.B."/>
            <person name="Faurdal D."/>
            <person name="Vuksanovic O."/>
            <person name="Mourched A.-S."/>
            <person name="Charusanti P."/>
            <person name="Shaw S."/>
            <person name="Blin K."/>
            <person name="Weber T."/>
        </authorList>
    </citation>
    <scope>NUCLEOTIDE SEQUENCE</scope>
    <source>
        <strain evidence="4">NBC_01482</strain>
    </source>
</reference>
<dbReference type="EMBL" id="CP109441">
    <property type="protein sequence ID" value="WUV48805.1"/>
    <property type="molecule type" value="Genomic_DNA"/>
</dbReference>
<dbReference type="InterPro" id="IPR018060">
    <property type="entry name" value="HTH_AraC"/>
</dbReference>
<sequence length="41" mass="4824">MDDLAEAAECSRFALYRAFRTNYGLAPSDYQRLQRLRRLAD</sequence>
<protein>
    <submittedName>
        <fullName evidence="4">AraC family transcriptional regulator</fullName>
    </submittedName>
</protein>
<organism evidence="4 5">
    <name type="scientific">Nocardia vinacea</name>
    <dbReference type="NCBI Taxonomy" id="96468"/>
    <lineage>
        <taxon>Bacteria</taxon>
        <taxon>Bacillati</taxon>
        <taxon>Actinomycetota</taxon>
        <taxon>Actinomycetes</taxon>
        <taxon>Mycobacteriales</taxon>
        <taxon>Nocardiaceae</taxon>
        <taxon>Nocardia</taxon>
    </lineage>
</organism>
<dbReference type="InterPro" id="IPR009057">
    <property type="entry name" value="Homeodomain-like_sf"/>
</dbReference>
<dbReference type="Gene3D" id="1.10.10.60">
    <property type="entry name" value="Homeodomain-like"/>
    <property type="match status" value="1"/>
</dbReference>
<gene>
    <name evidence="4" type="ORF">OG563_11785</name>
</gene>
<feature type="domain" description="HTH araC/xylS-type" evidence="3">
    <location>
        <begin position="1"/>
        <end position="41"/>
    </location>
</feature>
<keyword evidence="2" id="KW-0804">Transcription</keyword>
<evidence type="ECO:0000256" key="2">
    <source>
        <dbReference type="ARBA" id="ARBA00023163"/>
    </source>
</evidence>
<proteinExistence type="predicted"/>
<evidence type="ECO:0000313" key="5">
    <source>
        <dbReference type="Proteomes" id="UP001432062"/>
    </source>
</evidence>
<evidence type="ECO:0000256" key="1">
    <source>
        <dbReference type="ARBA" id="ARBA00023015"/>
    </source>
</evidence>
<evidence type="ECO:0000313" key="4">
    <source>
        <dbReference type="EMBL" id="WUV48805.1"/>
    </source>
</evidence>
<dbReference type="PROSITE" id="PS01124">
    <property type="entry name" value="HTH_ARAC_FAMILY_2"/>
    <property type="match status" value="1"/>
</dbReference>
<dbReference type="RefSeq" id="WP_329413218.1">
    <property type="nucleotide sequence ID" value="NZ_CP109441.1"/>
</dbReference>
<accession>A0ABZ1Z2Y0</accession>
<keyword evidence="1" id="KW-0805">Transcription regulation</keyword>
<name>A0ABZ1Z2Y0_9NOCA</name>
<evidence type="ECO:0000259" key="3">
    <source>
        <dbReference type="PROSITE" id="PS01124"/>
    </source>
</evidence>
<dbReference type="SUPFAM" id="SSF46689">
    <property type="entry name" value="Homeodomain-like"/>
    <property type="match status" value="1"/>
</dbReference>
<dbReference type="Proteomes" id="UP001432062">
    <property type="component" value="Chromosome"/>
</dbReference>
<keyword evidence="5" id="KW-1185">Reference proteome</keyword>